<reference evidence="1 2" key="1">
    <citation type="journal article" date="2019" name="Nat. Med.">
        <title>A library of human gut bacterial isolates paired with longitudinal multiomics data enables mechanistic microbiome research.</title>
        <authorList>
            <person name="Poyet M."/>
            <person name="Groussin M."/>
            <person name="Gibbons S.M."/>
            <person name="Avila-Pacheco J."/>
            <person name="Jiang X."/>
            <person name="Kearney S.M."/>
            <person name="Perrotta A.R."/>
            <person name="Berdy B."/>
            <person name="Zhao S."/>
            <person name="Lieberman T.D."/>
            <person name="Swanson P.K."/>
            <person name="Smith M."/>
            <person name="Roesemann S."/>
            <person name="Alexander J.E."/>
            <person name="Rich S.A."/>
            <person name="Livny J."/>
            <person name="Vlamakis H."/>
            <person name="Clish C."/>
            <person name="Bullock K."/>
            <person name="Deik A."/>
            <person name="Scott J."/>
            <person name="Pierce K.A."/>
            <person name="Xavier R.J."/>
            <person name="Alm E.J."/>
        </authorList>
    </citation>
    <scope>NUCLEOTIDE SEQUENCE [LARGE SCALE GENOMIC DNA]</scope>
    <source>
        <strain evidence="1 2">BIOML-A6</strain>
    </source>
</reference>
<proteinExistence type="predicted"/>
<organism evidence="1 2">
    <name type="scientific">Dorea longicatena</name>
    <dbReference type="NCBI Taxonomy" id="88431"/>
    <lineage>
        <taxon>Bacteria</taxon>
        <taxon>Bacillati</taxon>
        <taxon>Bacillota</taxon>
        <taxon>Clostridia</taxon>
        <taxon>Lachnospirales</taxon>
        <taxon>Lachnospiraceae</taxon>
        <taxon>Dorea</taxon>
    </lineage>
</organism>
<gene>
    <name evidence="1" type="ORF">GT528_02325</name>
</gene>
<dbReference type="Proteomes" id="UP000472916">
    <property type="component" value="Unassembled WGS sequence"/>
</dbReference>
<evidence type="ECO:0000313" key="1">
    <source>
        <dbReference type="EMBL" id="MZK40566.1"/>
    </source>
</evidence>
<name>A0A6L8RYW1_9FIRM</name>
<dbReference type="EMBL" id="WWSC01000002">
    <property type="protein sequence ID" value="MZK40566.1"/>
    <property type="molecule type" value="Genomic_DNA"/>
</dbReference>
<dbReference type="RefSeq" id="WP_130096786.1">
    <property type="nucleotide sequence ID" value="NZ_RCYC01000013.1"/>
</dbReference>
<sequence length="114" mass="11731">MKSIAIGAIGGGISGESDMLAEGFGKMVEGGAKIARKITTSALFNMSVSAANRQTHTQTFKTTGFGAMQGAMSLGYDTLKVFAGTSGFQVGSCIIRGVDYLNDFAFGLLDAGTM</sequence>
<dbReference type="AlphaFoldDB" id="A0A6L8RYW1"/>
<accession>A0A6L8RYW1</accession>
<protein>
    <submittedName>
        <fullName evidence="1">Uncharacterized protein</fullName>
    </submittedName>
</protein>
<comment type="caution">
    <text evidence="1">The sequence shown here is derived from an EMBL/GenBank/DDBJ whole genome shotgun (WGS) entry which is preliminary data.</text>
</comment>
<evidence type="ECO:0000313" key="2">
    <source>
        <dbReference type="Proteomes" id="UP000472916"/>
    </source>
</evidence>